<protein>
    <submittedName>
        <fullName evidence="2">Acyl-CoA N-acyltransferase</fullName>
    </submittedName>
</protein>
<evidence type="ECO:0000313" key="2">
    <source>
        <dbReference type="EMBL" id="KAJ5088077.1"/>
    </source>
</evidence>
<dbReference type="OrthoDB" id="5689at2759"/>
<dbReference type="InterPro" id="IPR016181">
    <property type="entry name" value="Acyl_CoA_acyltransferase"/>
</dbReference>
<accession>A0A9W9EU63</accession>
<organism evidence="2 3">
    <name type="scientific">Penicillium angulare</name>
    <dbReference type="NCBI Taxonomy" id="116970"/>
    <lineage>
        <taxon>Eukaryota</taxon>
        <taxon>Fungi</taxon>
        <taxon>Dikarya</taxon>
        <taxon>Ascomycota</taxon>
        <taxon>Pezizomycotina</taxon>
        <taxon>Eurotiomycetes</taxon>
        <taxon>Eurotiomycetidae</taxon>
        <taxon>Eurotiales</taxon>
        <taxon>Aspergillaceae</taxon>
        <taxon>Penicillium</taxon>
    </lineage>
</organism>
<sequence length="179" mass="20369">MTLHLQFRLATPEDAPSIRELVEYAFRAEDTRENWTADMELGRNFRVRLEDVLATISHPDKAIIIAVSDNETKDLVASIDVSKREADTARLAMIAVNGVYQQSGVGRQVVDYAEKYCHETWGSTKAGLNAVSTRRELIAWYERRGYRKTGEFSPFPREAFPHLVLAEDLCFVEMEKTLG</sequence>
<dbReference type="Proteomes" id="UP001149165">
    <property type="component" value="Unassembled WGS sequence"/>
</dbReference>
<reference evidence="2" key="2">
    <citation type="journal article" date="2023" name="IMA Fungus">
        <title>Comparative genomic study of the Penicillium genus elucidates a diverse pangenome and 15 lateral gene transfer events.</title>
        <authorList>
            <person name="Petersen C."/>
            <person name="Sorensen T."/>
            <person name="Nielsen M.R."/>
            <person name="Sondergaard T.E."/>
            <person name="Sorensen J.L."/>
            <person name="Fitzpatrick D.A."/>
            <person name="Frisvad J.C."/>
            <person name="Nielsen K.L."/>
        </authorList>
    </citation>
    <scope>NUCLEOTIDE SEQUENCE</scope>
    <source>
        <strain evidence="2">IBT 30069</strain>
    </source>
</reference>
<dbReference type="PANTHER" id="PTHR43617">
    <property type="entry name" value="L-AMINO ACID N-ACETYLTRANSFERASE"/>
    <property type="match status" value="1"/>
</dbReference>
<gene>
    <name evidence="2" type="ORF">N7456_011693</name>
</gene>
<comment type="caution">
    <text evidence="2">The sequence shown here is derived from an EMBL/GenBank/DDBJ whole genome shotgun (WGS) entry which is preliminary data.</text>
</comment>
<feature type="domain" description="N-acetyltransferase" evidence="1">
    <location>
        <begin position="5"/>
        <end position="179"/>
    </location>
</feature>
<dbReference type="SUPFAM" id="SSF55729">
    <property type="entry name" value="Acyl-CoA N-acyltransferases (Nat)"/>
    <property type="match status" value="1"/>
</dbReference>
<proteinExistence type="predicted"/>
<evidence type="ECO:0000259" key="1">
    <source>
        <dbReference type="PROSITE" id="PS51186"/>
    </source>
</evidence>
<dbReference type="PANTHER" id="PTHR43617:SF9">
    <property type="entry name" value="GNAT FAMILY ACETYLTRANSFERASE"/>
    <property type="match status" value="1"/>
</dbReference>
<dbReference type="Gene3D" id="3.40.630.30">
    <property type="match status" value="1"/>
</dbReference>
<dbReference type="InterPro" id="IPR050276">
    <property type="entry name" value="MshD_Acetyltransferase"/>
</dbReference>
<dbReference type="InterPro" id="IPR000182">
    <property type="entry name" value="GNAT_dom"/>
</dbReference>
<evidence type="ECO:0000313" key="3">
    <source>
        <dbReference type="Proteomes" id="UP001149165"/>
    </source>
</evidence>
<dbReference type="Pfam" id="PF00583">
    <property type="entry name" value="Acetyltransf_1"/>
    <property type="match status" value="1"/>
</dbReference>
<dbReference type="PROSITE" id="PS51186">
    <property type="entry name" value="GNAT"/>
    <property type="match status" value="1"/>
</dbReference>
<reference evidence="2" key="1">
    <citation type="submission" date="2022-11" db="EMBL/GenBank/DDBJ databases">
        <authorList>
            <person name="Petersen C."/>
        </authorList>
    </citation>
    <scope>NUCLEOTIDE SEQUENCE</scope>
    <source>
        <strain evidence="2">IBT 30069</strain>
    </source>
</reference>
<dbReference type="EMBL" id="JAPQKH010000007">
    <property type="protein sequence ID" value="KAJ5088077.1"/>
    <property type="molecule type" value="Genomic_DNA"/>
</dbReference>
<keyword evidence="3" id="KW-1185">Reference proteome</keyword>
<dbReference type="CDD" id="cd04301">
    <property type="entry name" value="NAT_SF"/>
    <property type="match status" value="1"/>
</dbReference>
<dbReference type="AlphaFoldDB" id="A0A9W9EU63"/>
<dbReference type="GO" id="GO:0016747">
    <property type="term" value="F:acyltransferase activity, transferring groups other than amino-acyl groups"/>
    <property type="evidence" value="ECO:0007669"/>
    <property type="project" value="InterPro"/>
</dbReference>
<name>A0A9W9EU63_9EURO</name>